<comment type="caution">
    <text evidence="5">The sequence shown here is derived from an EMBL/GenBank/DDBJ whole genome shotgun (WGS) entry which is preliminary data.</text>
</comment>
<dbReference type="PANTHER" id="PTHR30514:SF18">
    <property type="entry name" value="RPIR-FAMILY TRANSCRIPTIONAL REGULATOR"/>
    <property type="match status" value="1"/>
</dbReference>
<evidence type="ECO:0000313" key="6">
    <source>
        <dbReference type="Proteomes" id="UP000754750"/>
    </source>
</evidence>
<dbReference type="GO" id="GO:0003700">
    <property type="term" value="F:DNA-binding transcription factor activity"/>
    <property type="evidence" value="ECO:0007669"/>
    <property type="project" value="InterPro"/>
</dbReference>
<dbReference type="InterPro" id="IPR009057">
    <property type="entry name" value="Homeodomain-like_sf"/>
</dbReference>
<feature type="domain" description="HTH rpiR-type" evidence="4">
    <location>
        <begin position="1"/>
        <end position="75"/>
    </location>
</feature>
<dbReference type="AlphaFoldDB" id="A0A928Q2P9"/>
<dbReference type="SUPFAM" id="SSF53697">
    <property type="entry name" value="SIS domain"/>
    <property type="match status" value="1"/>
</dbReference>
<name>A0A928Q2P9_9FIRM</name>
<dbReference type="InterPro" id="IPR046348">
    <property type="entry name" value="SIS_dom_sf"/>
</dbReference>
<dbReference type="InterPro" id="IPR036388">
    <property type="entry name" value="WH-like_DNA-bd_sf"/>
</dbReference>
<dbReference type="InterPro" id="IPR035472">
    <property type="entry name" value="RpiR-like_SIS"/>
</dbReference>
<dbReference type="GO" id="GO:1901135">
    <property type="term" value="P:carbohydrate derivative metabolic process"/>
    <property type="evidence" value="ECO:0007669"/>
    <property type="project" value="InterPro"/>
</dbReference>
<protein>
    <submittedName>
        <fullName evidence="5">MurR/RpiR family transcriptional regulator</fullName>
    </submittedName>
</protein>
<proteinExistence type="predicted"/>
<evidence type="ECO:0000256" key="1">
    <source>
        <dbReference type="ARBA" id="ARBA00023015"/>
    </source>
</evidence>
<dbReference type="GO" id="GO:0097367">
    <property type="term" value="F:carbohydrate derivative binding"/>
    <property type="evidence" value="ECO:0007669"/>
    <property type="project" value="InterPro"/>
</dbReference>
<dbReference type="PANTHER" id="PTHR30514">
    <property type="entry name" value="GLUCOKINASE"/>
    <property type="match status" value="1"/>
</dbReference>
<organism evidence="5 6">
    <name type="scientific">Faecalispora sporosphaeroides</name>
    <dbReference type="NCBI Taxonomy" id="1549"/>
    <lineage>
        <taxon>Bacteria</taxon>
        <taxon>Bacillati</taxon>
        <taxon>Bacillota</taxon>
        <taxon>Clostridia</taxon>
        <taxon>Eubacteriales</taxon>
        <taxon>Oscillospiraceae</taxon>
        <taxon>Faecalispora</taxon>
    </lineage>
</organism>
<keyword evidence="2" id="KW-0238">DNA-binding</keyword>
<dbReference type="InterPro" id="IPR000281">
    <property type="entry name" value="HTH_RpiR"/>
</dbReference>
<keyword evidence="3" id="KW-0804">Transcription</keyword>
<dbReference type="EMBL" id="SVNY01000003">
    <property type="protein sequence ID" value="MBE6833564.1"/>
    <property type="molecule type" value="Genomic_DNA"/>
</dbReference>
<dbReference type="CDD" id="cd05013">
    <property type="entry name" value="SIS_RpiR"/>
    <property type="match status" value="1"/>
</dbReference>
<evidence type="ECO:0000256" key="3">
    <source>
        <dbReference type="ARBA" id="ARBA00023163"/>
    </source>
</evidence>
<evidence type="ECO:0000313" key="5">
    <source>
        <dbReference type="EMBL" id="MBE6833564.1"/>
    </source>
</evidence>
<evidence type="ECO:0000256" key="2">
    <source>
        <dbReference type="ARBA" id="ARBA00023125"/>
    </source>
</evidence>
<dbReference type="InterPro" id="IPR001347">
    <property type="entry name" value="SIS_dom"/>
</dbReference>
<dbReference type="PROSITE" id="PS51071">
    <property type="entry name" value="HTH_RPIR"/>
    <property type="match status" value="1"/>
</dbReference>
<dbReference type="RefSeq" id="WP_020072416.1">
    <property type="nucleotide sequence ID" value="NZ_SVNY01000003.1"/>
</dbReference>
<dbReference type="InterPro" id="IPR047640">
    <property type="entry name" value="RpiR-like"/>
</dbReference>
<dbReference type="Gene3D" id="3.40.50.10490">
    <property type="entry name" value="Glucose-6-phosphate isomerase like protein, domain 1"/>
    <property type="match status" value="1"/>
</dbReference>
<dbReference type="Gene3D" id="1.10.10.10">
    <property type="entry name" value="Winged helix-like DNA-binding domain superfamily/Winged helix DNA-binding domain"/>
    <property type="match status" value="1"/>
</dbReference>
<keyword evidence="1" id="KW-0805">Transcription regulation</keyword>
<gene>
    <name evidence="5" type="ORF">E7512_08300</name>
</gene>
<reference evidence="5" key="1">
    <citation type="submission" date="2019-04" db="EMBL/GenBank/DDBJ databases">
        <title>Evolution of Biomass-Degrading Anaerobic Consortia Revealed by Metagenomics.</title>
        <authorList>
            <person name="Peng X."/>
        </authorList>
    </citation>
    <scope>NUCLEOTIDE SEQUENCE</scope>
    <source>
        <strain evidence="5">SIG551</strain>
    </source>
</reference>
<dbReference type="Pfam" id="PF01380">
    <property type="entry name" value="SIS"/>
    <property type="match status" value="1"/>
</dbReference>
<dbReference type="Pfam" id="PF01418">
    <property type="entry name" value="HTH_6"/>
    <property type="match status" value="1"/>
</dbReference>
<evidence type="ECO:0000259" key="4">
    <source>
        <dbReference type="PROSITE" id="PS51071"/>
    </source>
</evidence>
<sequence>MIYLSDSNQGGFTKADHLILNYLMSNETALYCETASDISKKVGVSLATVGRFWPKIGFLNFKEFKRAQLSQSSTTPASKVKNTLSSLADSDREPSDWMVNNIDMQVNTLEKTMKLISPEAIETAAHLIAQKQKIYVFAPDASFGIAHVMKYRLRRFGIELIFMEGGSALYESLNNIRKEDLVLIFCFGRVLAETTVLLAQKSHVGFSCVIFSDLLANGLQNSEAFLYCYRGEPTEYHSMVSLMAVVDSLIIKIAMESFDSMARINQLNDLRNKYQKYIRR</sequence>
<dbReference type="Proteomes" id="UP000754750">
    <property type="component" value="Unassembled WGS sequence"/>
</dbReference>
<dbReference type="SUPFAM" id="SSF46689">
    <property type="entry name" value="Homeodomain-like"/>
    <property type="match status" value="1"/>
</dbReference>
<dbReference type="GO" id="GO:0003677">
    <property type="term" value="F:DNA binding"/>
    <property type="evidence" value="ECO:0007669"/>
    <property type="project" value="UniProtKB-KW"/>
</dbReference>
<accession>A0A928Q2P9</accession>